<protein>
    <submittedName>
        <fullName evidence="2">Uncharacterized protein</fullName>
    </submittedName>
</protein>
<dbReference type="EMBL" id="KN834838">
    <property type="protein sequence ID" value="KIK52753.1"/>
    <property type="molecule type" value="Genomic_DNA"/>
</dbReference>
<feature type="region of interest" description="Disordered" evidence="1">
    <location>
        <begin position="301"/>
        <end position="322"/>
    </location>
</feature>
<evidence type="ECO:0000313" key="2">
    <source>
        <dbReference type="EMBL" id="KIK52753.1"/>
    </source>
</evidence>
<accession>A0A0D0CCU0</accession>
<dbReference type="OrthoDB" id="3071161at2759"/>
<evidence type="ECO:0000256" key="1">
    <source>
        <dbReference type="SAM" id="MobiDB-lite"/>
    </source>
</evidence>
<keyword evidence="3" id="KW-1185">Reference proteome</keyword>
<dbReference type="HOGENOM" id="CLU_863446_0_0_1"/>
<evidence type="ECO:0000313" key="3">
    <source>
        <dbReference type="Proteomes" id="UP000053593"/>
    </source>
</evidence>
<organism evidence="2 3">
    <name type="scientific">Collybiopsis luxurians FD-317 M1</name>
    <dbReference type="NCBI Taxonomy" id="944289"/>
    <lineage>
        <taxon>Eukaryota</taxon>
        <taxon>Fungi</taxon>
        <taxon>Dikarya</taxon>
        <taxon>Basidiomycota</taxon>
        <taxon>Agaricomycotina</taxon>
        <taxon>Agaricomycetes</taxon>
        <taxon>Agaricomycetidae</taxon>
        <taxon>Agaricales</taxon>
        <taxon>Marasmiineae</taxon>
        <taxon>Omphalotaceae</taxon>
        <taxon>Collybiopsis</taxon>
        <taxon>Collybiopsis luxurians</taxon>
    </lineage>
</organism>
<gene>
    <name evidence="2" type="ORF">GYMLUDRAFT_251003</name>
</gene>
<sequence length="322" mass="35067">MVLGVLATVAPPSYIGIPGYIGPKCPHILNPFLSTSDCTMEVHTFHHRGIQKYAFLVPHTGLQIPWDSIKKFDLENAAEKYAVTIVSSITTAFNAFNKGIFKEFPIIHPAFDANPVPAVLAPYSPLTNSGTCIFNHLQHFETAIGKVIHAINMTLGAPTCSFKELVSLSQIYGECLAHYSPNGYVDHVINGEGTPHCMNTPECPPVSEWPLMVVDETQLATRTFTDDQHPAFKNVTDSAVSCPYLEWNSRLGVPADVWVIITTAVVTCGTCHLVCTFAADKAHRSSNGHCLDPGWSNDELAHEEDLDPNDPLAPSKGKQCGV</sequence>
<dbReference type="AlphaFoldDB" id="A0A0D0CCU0"/>
<proteinExistence type="predicted"/>
<name>A0A0D0CCU0_9AGAR</name>
<reference evidence="2 3" key="1">
    <citation type="submission" date="2014-04" db="EMBL/GenBank/DDBJ databases">
        <title>Evolutionary Origins and Diversification of the Mycorrhizal Mutualists.</title>
        <authorList>
            <consortium name="DOE Joint Genome Institute"/>
            <consortium name="Mycorrhizal Genomics Consortium"/>
            <person name="Kohler A."/>
            <person name="Kuo A."/>
            <person name="Nagy L.G."/>
            <person name="Floudas D."/>
            <person name="Copeland A."/>
            <person name="Barry K.W."/>
            <person name="Cichocki N."/>
            <person name="Veneault-Fourrey C."/>
            <person name="LaButti K."/>
            <person name="Lindquist E.A."/>
            <person name="Lipzen A."/>
            <person name="Lundell T."/>
            <person name="Morin E."/>
            <person name="Murat C."/>
            <person name="Riley R."/>
            <person name="Ohm R."/>
            <person name="Sun H."/>
            <person name="Tunlid A."/>
            <person name="Henrissat B."/>
            <person name="Grigoriev I.V."/>
            <person name="Hibbett D.S."/>
            <person name="Martin F."/>
        </authorList>
    </citation>
    <scope>NUCLEOTIDE SEQUENCE [LARGE SCALE GENOMIC DNA]</scope>
    <source>
        <strain evidence="2 3">FD-317 M1</strain>
    </source>
</reference>
<dbReference type="Proteomes" id="UP000053593">
    <property type="component" value="Unassembled WGS sequence"/>
</dbReference>